<dbReference type="GO" id="GO:0006508">
    <property type="term" value="P:proteolysis"/>
    <property type="evidence" value="ECO:0007669"/>
    <property type="project" value="InterPro"/>
</dbReference>
<dbReference type="PANTHER" id="PTHR22576:SF37">
    <property type="entry name" value="MUCOSA-ASSOCIATED LYMPHOID TISSUE LYMPHOMA TRANSLOCATION PROTEIN 1"/>
    <property type="match status" value="1"/>
</dbReference>
<evidence type="ECO:0000313" key="6">
    <source>
        <dbReference type="Proteomes" id="UP000051913"/>
    </source>
</evidence>
<feature type="region of interest" description="Disordered" evidence="2">
    <location>
        <begin position="478"/>
        <end position="506"/>
    </location>
</feature>
<dbReference type="SMART" id="SM00115">
    <property type="entry name" value="CASc"/>
    <property type="match status" value="1"/>
</dbReference>
<keyword evidence="3" id="KW-0732">Signal</keyword>
<dbReference type="GO" id="GO:0004197">
    <property type="term" value="F:cysteine-type endopeptidase activity"/>
    <property type="evidence" value="ECO:0007669"/>
    <property type="project" value="InterPro"/>
</dbReference>
<keyword evidence="6" id="KW-1185">Reference proteome</keyword>
<dbReference type="PANTHER" id="PTHR22576">
    <property type="entry name" value="MUCOSA ASSOCIATED LYMPHOID TISSUE LYMPHOMA TRANSLOCATION PROTEIN 1/PARACASPASE"/>
    <property type="match status" value="1"/>
</dbReference>
<name>A0A0R3LHH2_9BRAD</name>
<dbReference type="InterPro" id="IPR029030">
    <property type="entry name" value="Caspase-like_dom_sf"/>
</dbReference>
<feature type="domain" description="Caspase family p20" evidence="4">
    <location>
        <begin position="44"/>
        <end position="177"/>
    </location>
</feature>
<evidence type="ECO:0000259" key="4">
    <source>
        <dbReference type="PROSITE" id="PS50208"/>
    </source>
</evidence>
<proteinExistence type="inferred from homology"/>
<dbReference type="InterPro" id="IPR001309">
    <property type="entry name" value="Pept_C14_p20"/>
</dbReference>
<reference evidence="5 6" key="1">
    <citation type="submission" date="2014-03" db="EMBL/GenBank/DDBJ databases">
        <title>Bradyrhizobium valentinum sp. nov., isolated from effective nodules of Lupinus mariae-josephae, a lupine endemic of basic-lime soils in Eastern Spain.</title>
        <authorList>
            <person name="Duran D."/>
            <person name="Rey L."/>
            <person name="Navarro A."/>
            <person name="Busquets A."/>
            <person name="Imperial J."/>
            <person name="Ruiz-Argueso T."/>
        </authorList>
    </citation>
    <scope>NUCLEOTIDE SEQUENCE [LARGE SCALE GENOMIC DNA]</scope>
    <source>
        <strain evidence="5 6">LmjM3</strain>
    </source>
</reference>
<dbReference type="Pfam" id="PF00656">
    <property type="entry name" value="Peptidase_C14"/>
    <property type="match status" value="1"/>
</dbReference>
<dbReference type="EMBL" id="LLXX01000096">
    <property type="protein sequence ID" value="KRR07186.1"/>
    <property type="molecule type" value="Genomic_DNA"/>
</dbReference>
<sequence>MSRFKPTLLRAGLLASLLIFGTSTAFAEAPNADIRTGMQTPPADQRVALVIGNSNYQSAPKLANPGNDAQSMAQLLNSAGFEVTRATDLTRSDMVKVVQDFSARVAERGPGTVAMIYYAGHGVQVAGENYLLPVDAKISSPSDLDGNSLRLVDLMGTLESISSRMRIVVLDACRNNPFPEINDAGRGLAIVDAPNGSIVGYSTAPGMEAQDGDGNHSPYTSAFLNIAREPNLPIEQLFKRVRLEVNNTTNGRQTPWESSSLTSDFYFFGDTAVAASRAPDRRPIMQTAANLPSRSVRQAYDYVLSEGSPEYYEEFIRLYPHDPLCDHIRVLLGNLKVAKAWHKAVLANSPFAYKTFHDNYSNSPYAKSALKLHVAPKAVPLMQFTHLAKQSPKFKPVNIGNSPALGISKHNLGAHAHMPGTSKIVTLPAKGVTTNNPINSGNNNGNTGKVTTLPGKLNPTGNNNSNGKVTTLPGKINPIPVNAGNNSSKVGKVTTLPPRIHNNPIRVTKPITTRPMMTRPMMNTAPRQFSGGMGGGGFSQRMAGSPSRGSFGGGFRR</sequence>
<dbReference type="Gene3D" id="3.40.50.1460">
    <property type="match status" value="1"/>
</dbReference>
<dbReference type="SUPFAM" id="SSF52129">
    <property type="entry name" value="Caspase-like"/>
    <property type="match status" value="1"/>
</dbReference>
<gene>
    <name evidence="5" type="ORF">CP49_18970</name>
</gene>
<dbReference type="PROSITE" id="PS50208">
    <property type="entry name" value="CASPASE_P20"/>
    <property type="match status" value="1"/>
</dbReference>
<dbReference type="Proteomes" id="UP000051913">
    <property type="component" value="Unassembled WGS sequence"/>
</dbReference>
<evidence type="ECO:0000256" key="1">
    <source>
        <dbReference type="ARBA" id="ARBA00010134"/>
    </source>
</evidence>
<comment type="caution">
    <text evidence="5">The sequence shown here is derived from an EMBL/GenBank/DDBJ whole genome shotgun (WGS) entry which is preliminary data.</text>
</comment>
<comment type="similarity">
    <text evidence="1">Belongs to the peptidase C14A family.</text>
</comment>
<evidence type="ECO:0000313" key="5">
    <source>
        <dbReference type="EMBL" id="KRR07186.1"/>
    </source>
</evidence>
<dbReference type="InterPro" id="IPR052039">
    <property type="entry name" value="Caspase-related_regulators"/>
</dbReference>
<feature type="region of interest" description="Disordered" evidence="2">
    <location>
        <begin position="536"/>
        <end position="557"/>
    </location>
</feature>
<dbReference type="InterPro" id="IPR015917">
    <property type="entry name" value="Pept_C14A"/>
</dbReference>
<dbReference type="STRING" id="1518501.CQ10_00885"/>
<dbReference type="InterPro" id="IPR011600">
    <property type="entry name" value="Pept_C14_caspase"/>
</dbReference>
<accession>A0A0R3LHH2</accession>
<feature type="compositionally biased region" description="Low complexity" evidence="2">
    <location>
        <begin position="539"/>
        <end position="549"/>
    </location>
</feature>
<evidence type="ECO:0000256" key="3">
    <source>
        <dbReference type="SAM" id="SignalP"/>
    </source>
</evidence>
<protein>
    <recommendedName>
        <fullName evidence="4">Caspase family p20 domain-containing protein</fullName>
    </recommendedName>
</protein>
<organism evidence="5 6">
    <name type="scientific">Bradyrhizobium valentinum</name>
    <dbReference type="NCBI Taxonomy" id="1518501"/>
    <lineage>
        <taxon>Bacteria</taxon>
        <taxon>Pseudomonadati</taxon>
        <taxon>Pseudomonadota</taxon>
        <taxon>Alphaproteobacteria</taxon>
        <taxon>Hyphomicrobiales</taxon>
        <taxon>Nitrobacteraceae</taxon>
        <taxon>Bradyrhizobium</taxon>
    </lineage>
</organism>
<evidence type="ECO:0000256" key="2">
    <source>
        <dbReference type="SAM" id="MobiDB-lite"/>
    </source>
</evidence>
<dbReference type="AlphaFoldDB" id="A0A0R3LHH2"/>
<feature type="signal peptide" evidence="3">
    <location>
        <begin position="1"/>
        <end position="27"/>
    </location>
</feature>
<feature type="chain" id="PRO_5006443078" description="Caspase family p20 domain-containing protein" evidence="3">
    <location>
        <begin position="28"/>
        <end position="557"/>
    </location>
</feature>
<dbReference type="PRINTS" id="PR00376">
    <property type="entry name" value="IL1BCENZYME"/>
</dbReference>
<dbReference type="RefSeq" id="WP_057850950.1">
    <property type="nucleotide sequence ID" value="NZ_LLXX01000096.1"/>
</dbReference>